<feature type="compositionally biased region" description="Basic residues" evidence="1">
    <location>
        <begin position="72"/>
        <end position="92"/>
    </location>
</feature>
<evidence type="ECO:0000256" key="1">
    <source>
        <dbReference type="SAM" id="MobiDB-lite"/>
    </source>
</evidence>
<dbReference type="Proteomes" id="UP000324136">
    <property type="component" value="Segment"/>
</dbReference>
<name>A0A4P8PK49_9VIRU</name>
<reference evidence="2" key="1">
    <citation type="submission" date="2018-12" db="EMBL/GenBank/DDBJ databases">
        <title>Singled stranded DNA viruses identified in blackflies (Austrosimulium ungulatum) sampled in New Zealand.</title>
        <authorList>
            <person name="Kraberger S."/>
            <person name="Fontenele R.S."/>
            <person name="Schmidlin K."/>
            <person name="Walters M."/>
            <person name="Varsani A."/>
        </authorList>
    </citation>
    <scope>NUCLEOTIDE SEQUENCE [LARGE SCALE GENOMIC DNA]</scope>
    <source>
        <strain evidence="2">073</strain>
    </source>
</reference>
<proteinExistence type="predicted"/>
<accession>A0A4P8PK49</accession>
<evidence type="ECO:0000313" key="2">
    <source>
        <dbReference type="EMBL" id="QCQ84747.1"/>
    </source>
</evidence>
<dbReference type="EMBL" id="MK249160">
    <property type="protein sequence ID" value="QCQ84747.1"/>
    <property type="molecule type" value="Genomic_DNA"/>
</dbReference>
<sequence length="105" mass="11933">MHFNTQRSPDLKTNNHSLRTVNSGFAKRIFPPFSRGARGVLVHRSPLSSYAQTDTLCQSKPTTRRYLVKRHKLGNAHSKKLFTKTARTHHPKNSSPPPMRGGIRM</sequence>
<feature type="region of interest" description="Disordered" evidence="1">
    <location>
        <begin position="72"/>
        <end position="105"/>
    </location>
</feature>
<organism evidence="2">
    <name type="scientific">Blackfly microvirus SF02</name>
    <dbReference type="NCBI Taxonomy" id="2576452"/>
    <lineage>
        <taxon>Viruses</taxon>
        <taxon>Monodnaviria</taxon>
        <taxon>Sangervirae</taxon>
        <taxon>Phixviricota</taxon>
        <taxon>Malgrandaviricetes</taxon>
        <taxon>Petitvirales</taxon>
        <taxon>Microviridae</taxon>
        <taxon>Microvirus</taxon>
    </lineage>
</organism>
<protein>
    <submittedName>
        <fullName evidence="2">Uncharacterized protein</fullName>
    </submittedName>
</protein>